<sequence length="201" mass="22212">METAKQKDRRTRIQKAAYTVLEKKGYKGASMLDIARQAGCSNETLYRWYGNKQTLFASLVAENAATVKAQLTQSIQEDGDTIEELRLLGPLLLELVTSRRAIALSRAAAGDVYHTGMLGDAIARESKNTIAPLVESLIRIALDRKLLHRSNCSEIADMFLTVLIGDTQIQRVTGVIPELTEAQKEDRTDKACAVIQKLYGT</sequence>
<dbReference type="AlphaFoldDB" id="A0A916R378"/>
<dbReference type="SUPFAM" id="SSF46689">
    <property type="entry name" value="Homeodomain-like"/>
    <property type="match status" value="1"/>
</dbReference>
<dbReference type="PRINTS" id="PR00455">
    <property type="entry name" value="HTHTETR"/>
</dbReference>
<evidence type="ECO:0000256" key="2">
    <source>
        <dbReference type="ARBA" id="ARBA00023125"/>
    </source>
</evidence>
<dbReference type="InterPro" id="IPR050109">
    <property type="entry name" value="HTH-type_TetR-like_transc_reg"/>
</dbReference>
<dbReference type="PROSITE" id="PS50977">
    <property type="entry name" value="HTH_TETR_2"/>
    <property type="match status" value="1"/>
</dbReference>
<accession>A0A916R378</accession>
<feature type="DNA-binding region" description="H-T-H motif" evidence="4">
    <location>
        <begin position="30"/>
        <end position="49"/>
    </location>
</feature>
<dbReference type="Proteomes" id="UP000628017">
    <property type="component" value="Unassembled WGS sequence"/>
</dbReference>
<gene>
    <name evidence="6" type="ORF">GCM10011498_34520</name>
</gene>
<evidence type="ECO:0000259" key="5">
    <source>
        <dbReference type="PROSITE" id="PS50977"/>
    </source>
</evidence>
<dbReference type="PANTHER" id="PTHR30055:SF234">
    <property type="entry name" value="HTH-TYPE TRANSCRIPTIONAL REGULATOR BETI"/>
    <property type="match status" value="1"/>
</dbReference>
<proteinExistence type="predicted"/>
<dbReference type="GO" id="GO:0000976">
    <property type="term" value="F:transcription cis-regulatory region binding"/>
    <property type="evidence" value="ECO:0007669"/>
    <property type="project" value="TreeGrafter"/>
</dbReference>
<organism evidence="6 7">
    <name type="scientific">Neptunicoccus cionae</name>
    <dbReference type="NCBI Taxonomy" id="2035344"/>
    <lineage>
        <taxon>Bacteria</taxon>
        <taxon>Pseudomonadati</taxon>
        <taxon>Pseudomonadota</taxon>
        <taxon>Alphaproteobacteria</taxon>
        <taxon>Rhodobacterales</taxon>
        <taxon>Paracoccaceae</taxon>
        <taxon>Neptunicoccus</taxon>
    </lineage>
</organism>
<dbReference type="InterPro" id="IPR009057">
    <property type="entry name" value="Homeodomain-like_sf"/>
</dbReference>
<dbReference type="EMBL" id="BMKA01000007">
    <property type="protein sequence ID" value="GGA30440.1"/>
    <property type="molecule type" value="Genomic_DNA"/>
</dbReference>
<keyword evidence="2 4" id="KW-0238">DNA-binding</keyword>
<keyword evidence="1" id="KW-0805">Transcription regulation</keyword>
<reference evidence="6" key="1">
    <citation type="journal article" date="2014" name="Int. J. Syst. Evol. Microbiol.">
        <title>Complete genome sequence of Corynebacterium casei LMG S-19264T (=DSM 44701T), isolated from a smear-ripened cheese.</title>
        <authorList>
            <consortium name="US DOE Joint Genome Institute (JGI-PGF)"/>
            <person name="Walter F."/>
            <person name="Albersmeier A."/>
            <person name="Kalinowski J."/>
            <person name="Ruckert C."/>
        </authorList>
    </citation>
    <scope>NUCLEOTIDE SEQUENCE</scope>
    <source>
        <strain evidence="6">CGMCC 1.15880</strain>
    </source>
</reference>
<dbReference type="Pfam" id="PF14246">
    <property type="entry name" value="TetR_C_7"/>
    <property type="match status" value="1"/>
</dbReference>
<protein>
    <recommendedName>
        <fullName evidence="5">HTH tetR-type domain-containing protein</fullName>
    </recommendedName>
</protein>
<dbReference type="InterPro" id="IPR039536">
    <property type="entry name" value="TetR_C_Proteobacteria"/>
</dbReference>
<feature type="domain" description="HTH tetR-type" evidence="5">
    <location>
        <begin position="7"/>
        <end position="67"/>
    </location>
</feature>
<evidence type="ECO:0000256" key="4">
    <source>
        <dbReference type="PROSITE-ProRule" id="PRU00335"/>
    </source>
</evidence>
<dbReference type="InterPro" id="IPR001647">
    <property type="entry name" value="HTH_TetR"/>
</dbReference>
<dbReference type="Gene3D" id="1.10.357.10">
    <property type="entry name" value="Tetracycline Repressor, domain 2"/>
    <property type="match status" value="1"/>
</dbReference>
<dbReference type="Gene3D" id="1.10.10.60">
    <property type="entry name" value="Homeodomain-like"/>
    <property type="match status" value="1"/>
</dbReference>
<reference evidence="6" key="2">
    <citation type="submission" date="2020-09" db="EMBL/GenBank/DDBJ databases">
        <authorList>
            <person name="Sun Q."/>
            <person name="Zhou Y."/>
        </authorList>
    </citation>
    <scope>NUCLEOTIDE SEQUENCE</scope>
    <source>
        <strain evidence="6">CGMCC 1.15880</strain>
    </source>
</reference>
<dbReference type="GO" id="GO:0003700">
    <property type="term" value="F:DNA-binding transcription factor activity"/>
    <property type="evidence" value="ECO:0007669"/>
    <property type="project" value="TreeGrafter"/>
</dbReference>
<evidence type="ECO:0000313" key="6">
    <source>
        <dbReference type="EMBL" id="GGA30440.1"/>
    </source>
</evidence>
<evidence type="ECO:0000256" key="1">
    <source>
        <dbReference type="ARBA" id="ARBA00023015"/>
    </source>
</evidence>
<dbReference type="RefSeq" id="WP_188678284.1">
    <property type="nucleotide sequence ID" value="NZ_BMKA01000007.1"/>
</dbReference>
<dbReference type="PANTHER" id="PTHR30055">
    <property type="entry name" value="HTH-TYPE TRANSCRIPTIONAL REGULATOR RUTR"/>
    <property type="match status" value="1"/>
</dbReference>
<comment type="caution">
    <text evidence="6">The sequence shown here is derived from an EMBL/GenBank/DDBJ whole genome shotgun (WGS) entry which is preliminary data.</text>
</comment>
<name>A0A916R378_9RHOB</name>
<evidence type="ECO:0000256" key="3">
    <source>
        <dbReference type="ARBA" id="ARBA00023163"/>
    </source>
</evidence>
<evidence type="ECO:0000313" key="7">
    <source>
        <dbReference type="Proteomes" id="UP000628017"/>
    </source>
</evidence>
<keyword evidence="3" id="KW-0804">Transcription</keyword>
<dbReference type="Pfam" id="PF00440">
    <property type="entry name" value="TetR_N"/>
    <property type="match status" value="1"/>
</dbReference>
<keyword evidence="7" id="KW-1185">Reference proteome</keyword>